<name>A0A2G1BQC0_9FLAO</name>
<sequence length="254" mass="28706">MKTRIILAILLFQVTIFTAQESSQTFTSSIEKAHKKNAFMSKKYLKYTIDITFGGKKHLKGIITQEPGGGKIKIEKEDGSLIIFDGKEVYALGVNEKDMAIARFDIFTWSYFLGLPYKLNDQGTIWSNFSDSKWGAENFTTGRLTFESGTGDAPDDWYVIYKNPKTNILEGAAYIVTFGKGKEKAEKEPHAIKYNQIEEVNSIPIATNWTFHMWSLKNGYEEQIGEAKLSNIKFLKEAEFIVPTKAKVVSVVPN</sequence>
<protein>
    <submittedName>
        <fullName evidence="2">DUF6503 family protein</fullName>
    </submittedName>
    <submittedName>
        <fullName evidence="3">Heat-shock protein Hsp90</fullName>
    </submittedName>
</protein>
<dbReference type="InterPro" id="IPR045444">
    <property type="entry name" value="DUF6503"/>
</dbReference>
<dbReference type="AlphaFoldDB" id="A0A2G1BQC0"/>
<dbReference type="Proteomes" id="UP001242342">
    <property type="component" value="Unassembled WGS sequence"/>
</dbReference>
<dbReference type="EMBL" id="JAUYVU010000007">
    <property type="protein sequence ID" value="MDP2541735.1"/>
    <property type="molecule type" value="Genomic_DNA"/>
</dbReference>
<evidence type="ECO:0000256" key="1">
    <source>
        <dbReference type="SAM" id="SignalP"/>
    </source>
</evidence>
<dbReference type="EMBL" id="PDUU01000020">
    <property type="protein sequence ID" value="PHN96253.1"/>
    <property type="molecule type" value="Genomic_DNA"/>
</dbReference>
<dbReference type="Pfam" id="PF20113">
    <property type="entry name" value="DUF6503"/>
    <property type="match status" value="1"/>
</dbReference>
<comment type="caution">
    <text evidence="3">The sequence shown here is derived from an EMBL/GenBank/DDBJ whole genome shotgun (WGS) entry which is preliminary data.</text>
</comment>
<evidence type="ECO:0000313" key="5">
    <source>
        <dbReference type="Proteomes" id="UP001242342"/>
    </source>
</evidence>
<feature type="signal peptide" evidence="1">
    <location>
        <begin position="1"/>
        <end position="19"/>
    </location>
</feature>
<keyword evidence="1" id="KW-0732">Signal</keyword>
<accession>A0A2G1BQC0</accession>
<keyword evidence="5" id="KW-1185">Reference proteome</keyword>
<reference evidence="3 4" key="1">
    <citation type="journal article" date="2016" name="Nat. Commun.">
        <title>Microbial interactions lead to rapid micro-scale successions on model marine particles.</title>
        <authorList>
            <person name="Datta M.S."/>
            <person name="Sliwerska E."/>
            <person name="Gore J."/>
            <person name="Polz M.F."/>
            <person name="Cordero O.X."/>
        </authorList>
    </citation>
    <scope>NUCLEOTIDE SEQUENCE [LARGE SCALE GENOMIC DNA]</scope>
    <source>
        <strain evidence="3 4">4G03</strain>
    </source>
</reference>
<evidence type="ECO:0000313" key="4">
    <source>
        <dbReference type="Proteomes" id="UP000222163"/>
    </source>
</evidence>
<dbReference type="RefSeq" id="WP_099216629.1">
    <property type="nucleotide sequence ID" value="NZ_JAUYVU010000007.1"/>
</dbReference>
<reference evidence="2 5" key="3">
    <citation type="submission" date="2023-07" db="EMBL/GenBank/DDBJ databases">
        <title>Genome content predicts the carbon catabolic preferences of heterotrophic bacteria.</title>
        <authorList>
            <person name="Gralka M."/>
        </authorList>
    </citation>
    <scope>NUCLEOTIDE SEQUENCE [LARGE SCALE GENOMIC DNA]</scope>
    <source>
        <strain evidence="2 5">4G03</strain>
    </source>
</reference>
<gene>
    <name evidence="3" type="ORF">CSC81_15380</name>
    <name evidence="2" type="ORF">Q8W23_09660</name>
</gene>
<evidence type="ECO:0000313" key="3">
    <source>
        <dbReference type="EMBL" id="PHN96253.1"/>
    </source>
</evidence>
<evidence type="ECO:0000313" key="2">
    <source>
        <dbReference type="EMBL" id="MDP2541735.1"/>
    </source>
</evidence>
<proteinExistence type="predicted"/>
<organism evidence="3 4">
    <name type="scientific">Tenacibaculum discolor</name>
    <dbReference type="NCBI Taxonomy" id="361581"/>
    <lineage>
        <taxon>Bacteria</taxon>
        <taxon>Pseudomonadati</taxon>
        <taxon>Bacteroidota</taxon>
        <taxon>Flavobacteriia</taxon>
        <taxon>Flavobacteriales</taxon>
        <taxon>Flavobacteriaceae</taxon>
        <taxon>Tenacibaculum</taxon>
    </lineage>
</organism>
<feature type="chain" id="PRO_5013666133" evidence="1">
    <location>
        <begin position="20"/>
        <end position="254"/>
    </location>
</feature>
<dbReference type="Proteomes" id="UP000222163">
    <property type="component" value="Unassembled WGS sequence"/>
</dbReference>
<reference evidence="3" key="2">
    <citation type="submission" date="2017-10" db="EMBL/GenBank/DDBJ databases">
        <authorList>
            <person name="Enke T.N."/>
            <person name="Cordero O.X."/>
        </authorList>
    </citation>
    <scope>NUCLEOTIDE SEQUENCE</scope>
    <source>
        <strain evidence="3">4G03</strain>
    </source>
</reference>